<dbReference type="InterPro" id="IPR011009">
    <property type="entry name" value="Kinase-like_dom_sf"/>
</dbReference>
<evidence type="ECO:0000313" key="8">
    <source>
        <dbReference type="Proteomes" id="UP000094385"/>
    </source>
</evidence>
<dbReference type="Proteomes" id="UP000094385">
    <property type="component" value="Unassembled WGS sequence"/>
</dbReference>
<gene>
    <name evidence="7" type="ORF">LIPSTDRAFT_4162</name>
</gene>
<dbReference type="EMBL" id="KV454295">
    <property type="protein sequence ID" value="ODQ72788.1"/>
    <property type="molecule type" value="Genomic_DNA"/>
</dbReference>
<organism evidence="7 8">
    <name type="scientific">Lipomyces starkeyi NRRL Y-11557</name>
    <dbReference type="NCBI Taxonomy" id="675824"/>
    <lineage>
        <taxon>Eukaryota</taxon>
        <taxon>Fungi</taxon>
        <taxon>Dikarya</taxon>
        <taxon>Ascomycota</taxon>
        <taxon>Saccharomycotina</taxon>
        <taxon>Lipomycetes</taxon>
        <taxon>Lipomycetales</taxon>
        <taxon>Lipomycetaceae</taxon>
        <taxon>Lipomyces</taxon>
    </lineage>
</organism>
<evidence type="ECO:0000256" key="6">
    <source>
        <dbReference type="ARBA" id="ARBA00031849"/>
    </source>
</evidence>
<dbReference type="SUPFAM" id="SSF56112">
    <property type="entry name" value="Protein kinase-like (PK-like)"/>
    <property type="match status" value="1"/>
</dbReference>
<proteinExistence type="inferred from homology"/>
<evidence type="ECO:0000256" key="1">
    <source>
        <dbReference type="ARBA" id="ARBA00004173"/>
    </source>
</evidence>
<dbReference type="InterPro" id="IPR051035">
    <property type="entry name" value="Mito_inheritance_9"/>
</dbReference>
<dbReference type="AlphaFoldDB" id="A0A1E3Q5E0"/>
<dbReference type="PANTHER" id="PTHR36091:SF1">
    <property type="entry name" value="ALTERED INHERITANCE OF MITOCHONDRIA PROTEIN 9, MITOCHONDRIAL"/>
    <property type="match status" value="1"/>
</dbReference>
<evidence type="ECO:0000256" key="4">
    <source>
        <dbReference type="ARBA" id="ARBA00022946"/>
    </source>
</evidence>
<accession>A0A1E3Q5E0</accession>
<dbReference type="STRING" id="675824.A0A1E3Q5E0"/>
<comment type="subcellular location">
    <subcellularLocation>
        <location evidence="1">Mitochondrion</location>
    </subcellularLocation>
</comment>
<name>A0A1E3Q5E0_LIPST</name>
<dbReference type="OrthoDB" id="2968323at2759"/>
<keyword evidence="8" id="KW-1185">Reference proteome</keyword>
<evidence type="ECO:0000256" key="5">
    <source>
        <dbReference type="ARBA" id="ARBA00023128"/>
    </source>
</evidence>
<protein>
    <recommendedName>
        <fullName evidence="3">Altered inheritance of mitochondria protein 9, mitochondrial</fullName>
    </recommendedName>
    <alternativeName>
        <fullName evidence="6">Found in mitochondrial proteome protein 29</fullName>
    </alternativeName>
</protein>
<evidence type="ECO:0000313" key="7">
    <source>
        <dbReference type="EMBL" id="ODQ72788.1"/>
    </source>
</evidence>
<dbReference type="PANTHER" id="PTHR36091">
    <property type="entry name" value="ALTERED INHERITANCE OF MITOCHONDRIA PROTEIN 9, MITOCHONDRIAL"/>
    <property type="match status" value="1"/>
</dbReference>
<keyword evidence="5" id="KW-0496">Mitochondrion</keyword>
<evidence type="ECO:0000256" key="2">
    <source>
        <dbReference type="ARBA" id="ARBA00005543"/>
    </source>
</evidence>
<reference evidence="7 8" key="1">
    <citation type="journal article" date="2016" name="Proc. Natl. Acad. Sci. U.S.A.">
        <title>Comparative genomics of biotechnologically important yeasts.</title>
        <authorList>
            <person name="Riley R."/>
            <person name="Haridas S."/>
            <person name="Wolfe K.H."/>
            <person name="Lopes M.R."/>
            <person name="Hittinger C.T."/>
            <person name="Goeker M."/>
            <person name="Salamov A.A."/>
            <person name="Wisecaver J.H."/>
            <person name="Long T.M."/>
            <person name="Calvey C.H."/>
            <person name="Aerts A.L."/>
            <person name="Barry K.W."/>
            <person name="Choi C."/>
            <person name="Clum A."/>
            <person name="Coughlan A.Y."/>
            <person name="Deshpande S."/>
            <person name="Douglass A.P."/>
            <person name="Hanson S.J."/>
            <person name="Klenk H.-P."/>
            <person name="LaButti K.M."/>
            <person name="Lapidus A."/>
            <person name="Lindquist E.A."/>
            <person name="Lipzen A.M."/>
            <person name="Meier-Kolthoff J.P."/>
            <person name="Ohm R.A."/>
            <person name="Otillar R.P."/>
            <person name="Pangilinan J.L."/>
            <person name="Peng Y."/>
            <person name="Rokas A."/>
            <person name="Rosa C.A."/>
            <person name="Scheuner C."/>
            <person name="Sibirny A.A."/>
            <person name="Slot J.C."/>
            <person name="Stielow J.B."/>
            <person name="Sun H."/>
            <person name="Kurtzman C.P."/>
            <person name="Blackwell M."/>
            <person name="Grigoriev I.V."/>
            <person name="Jeffries T.W."/>
        </authorList>
    </citation>
    <scope>NUCLEOTIDE SEQUENCE [LARGE SCALE GENOMIC DNA]</scope>
    <source>
        <strain evidence="7 8">NRRL Y-11557</strain>
    </source>
</reference>
<keyword evidence="4" id="KW-0809">Transit peptide</keyword>
<dbReference type="GO" id="GO:0005739">
    <property type="term" value="C:mitochondrion"/>
    <property type="evidence" value="ECO:0007669"/>
    <property type="project" value="UniProtKB-SubCell"/>
</dbReference>
<sequence>MRQVSPVITRSLRNLCSLRLRRTFTTRSALFSSSIDDSQFTTLGDTSDVERDQFFKYTWGTWLKNDEAEKSKRYTPFAIGGINEIIRRLRDQSSKDQSSHVVSLASLSEGKNNRIYLAELDDGSEYILRIPYPLDWSRDARKARIQSEVATMDFLRKKWGMLIPEVISWCPTADNPLEREYILMEFISPKYQSKNFENLMQSWDPMGSTVLQRATVLKVIVLLMDKILATRFSAFGSLYFTEDVSPDLQNKLPYEGEEDKELIDRWRIGPTVEKKFWQLGVHDAGVIDRGPWYTPSDYLLATATAHVTAYTNLLKDPAVASSELGSYLPTWIATYRQYATLTPALIPSDVQADSDILSPRLHHPDLNPMNVLVDRSGNDPNEPFASAYLLDWEGSAIKPFLFHGAPDFIHYRGYKIYKKEEIEDYDSLPPEQKAQIDYMIAATSNQFSFEFMIKHSFPTLINAYSPRAKLVTEPYNVAMTTDYDYHPLEITDLRETLIKSKHWSAVTDNMLVSPVNFTEEEIEKQAKDAETWELTLSKLPFYSTKGWVPQDMFEKYVKEGKLVKNDKGEYILRS</sequence>
<evidence type="ECO:0000256" key="3">
    <source>
        <dbReference type="ARBA" id="ARBA00016197"/>
    </source>
</evidence>
<comment type="similarity">
    <text evidence="2">Belongs to the AIM9 family.</text>
</comment>